<evidence type="ECO:0000313" key="1">
    <source>
        <dbReference type="EMBL" id="MEJ8303044.1"/>
    </source>
</evidence>
<evidence type="ECO:0000313" key="2">
    <source>
        <dbReference type="Proteomes" id="UP001380953"/>
    </source>
</evidence>
<dbReference type="Proteomes" id="UP001380953">
    <property type="component" value="Unassembled WGS sequence"/>
</dbReference>
<name>A0ACC6P820_9BACL</name>
<proteinExistence type="predicted"/>
<comment type="caution">
    <text evidence="1">The sequence shown here is derived from an EMBL/GenBank/DDBJ whole genome shotgun (WGS) entry which is preliminary data.</text>
</comment>
<dbReference type="EMBL" id="JBBKAR010000010">
    <property type="protein sequence ID" value="MEJ8303044.1"/>
    <property type="molecule type" value="Genomic_DNA"/>
</dbReference>
<gene>
    <name evidence="1" type="ORF">WKI47_03845</name>
</gene>
<accession>A0ACC6P820</accession>
<keyword evidence="2" id="KW-1185">Reference proteome</keyword>
<reference evidence="1" key="1">
    <citation type="submission" date="2024-03" db="EMBL/GenBank/DDBJ databases">
        <title>Whole genome sequecning of epiphytes from Marcgravia umbellata leaves.</title>
        <authorList>
            <person name="Kumar G."/>
            <person name="Savka M.A."/>
        </authorList>
    </citation>
    <scope>NUCLEOTIDE SEQUENCE</scope>
    <source>
        <strain evidence="1">RIT_BL5</strain>
    </source>
</reference>
<sequence>MSLITKKLAVKLSIIIFLVLAILFTTFVYMQNENVKKASEYTISSFNMKMAEAFATQFDMEQYKSFLSNPVENDLYWQIREQLNTYRSEIGAMYVYTVSINEDKQPILLVDGQLVDSDSASPIGEVTDIPEEAIEKLLKGENASTGIIVHPEYGSYISAYVPIRDSSGSMIGVLGIDTDVSVANQISNQFIDRSFLFYMGMAGITLIIFAVIALFLYRALKPLGIIVKGAQAIADGEIGNANQVLSTVSKYSKDEIGQTYEAMVKMSARLGVTLGDVMRDMQETTQTLVQSSHRFTSEANLLLTMNNELNQSAATLTMEANNQYAGAEDCARSMQEITSAIERVTHSSANVSNASTEVLDAATQGKSSMDGLQKQITEMSQLVGHTSNSVQTLHFYMNEVEPVLQAITTIADQTNLLALNASIEAARAGEQGAGFAIVAGEIRKLAGLSSTSASRVVELLSKISQETATIGERMTQESTEIKKSSELSTQVSALFEHTVTRFNEISVHMEDISASAQQILAGSEEVSASVEQISKISKITADYTVSLQDLSLQQLQASKTIAATTKSLEQSTFSLERTLTKFEL</sequence>
<protein>
    <submittedName>
        <fullName evidence="1">Methyl-accepting chemotaxis protein</fullName>
    </submittedName>
</protein>
<organism evidence="1 2">
    <name type="scientific">Saccharibacillus sacchari</name>
    <dbReference type="NCBI Taxonomy" id="456493"/>
    <lineage>
        <taxon>Bacteria</taxon>
        <taxon>Bacillati</taxon>
        <taxon>Bacillota</taxon>
        <taxon>Bacilli</taxon>
        <taxon>Bacillales</taxon>
        <taxon>Paenibacillaceae</taxon>
        <taxon>Saccharibacillus</taxon>
    </lineage>
</organism>